<dbReference type="InterPro" id="IPR003362">
    <property type="entry name" value="Bact_transf"/>
</dbReference>
<dbReference type="NCBIfam" id="TIGR03025">
    <property type="entry name" value="EPS_sugtrans"/>
    <property type="match status" value="1"/>
</dbReference>
<comment type="caution">
    <text evidence="9">The sequence shown here is derived from an EMBL/GenBank/DDBJ whole genome shotgun (WGS) entry which is preliminary data.</text>
</comment>
<keyword evidence="10" id="KW-1185">Reference proteome</keyword>
<feature type="transmembrane region" description="Helical" evidence="7">
    <location>
        <begin position="128"/>
        <end position="144"/>
    </location>
</feature>
<feature type="transmembrane region" description="Helical" evidence="7">
    <location>
        <begin position="68"/>
        <end position="87"/>
    </location>
</feature>
<sequence>MSLHKDTPHATPRSAVDSAIGGPAAVASSETARRASRMLSWALLGLLLFGLNLILAEGLRHAGIVTYVFTRTMAWSVVPYLSAFVLLHRSLHLPSIEGNSLVGVAATLPFALLLLAFAAFHIEYSRGALLLAYLTTVAWSGFGYRRFVQNYVPVFGYTDPRALAQLDGILSMPGAAAPSAMRFMRIGSLEEAAHCDGLMLDRAATADPERTRALARFKLGHVRMYSVERVGEMLTGRVGLTHIDENFLDDYARHYLYGFIKRVIDVAAVLVLAPLVLPAALLTALAIRLESPGPVLFRQTRVGRFGTTFTMLKFRSMATQADAPAQFAARHDPRVTRVGRVIRKYRLDELPQLWNVLVAEMSFIGPRPEQVPMVDKFAETIAYYPYRHLVRPGLSGWAQVQQGYVGSHEETITKLSYDLYYVKHCSFALDLLIAVKTVRTLLTGYGAR</sequence>
<feature type="transmembrane region" description="Helical" evidence="7">
    <location>
        <begin position="99"/>
        <end position="122"/>
    </location>
</feature>
<gene>
    <name evidence="9" type="ORF">LMG32289_01742</name>
</gene>
<keyword evidence="5 7" id="KW-1133">Transmembrane helix</keyword>
<dbReference type="EMBL" id="CAJZAG010000003">
    <property type="protein sequence ID" value="CAG9169581.1"/>
    <property type="molecule type" value="Genomic_DNA"/>
</dbReference>
<keyword evidence="6 7" id="KW-0472">Membrane</keyword>
<feature type="transmembrane region" description="Helical" evidence="7">
    <location>
        <begin position="263"/>
        <end position="287"/>
    </location>
</feature>
<keyword evidence="4 7" id="KW-0812">Transmembrane</keyword>
<dbReference type="Proteomes" id="UP000706525">
    <property type="component" value="Unassembled WGS sequence"/>
</dbReference>
<evidence type="ECO:0000313" key="9">
    <source>
        <dbReference type="EMBL" id="CAG9169581.1"/>
    </source>
</evidence>
<keyword evidence="3" id="KW-0808">Transferase</keyword>
<organism evidence="9 10">
    <name type="scientific">Cupriavidus pampae</name>
    <dbReference type="NCBI Taxonomy" id="659251"/>
    <lineage>
        <taxon>Bacteria</taxon>
        <taxon>Pseudomonadati</taxon>
        <taxon>Pseudomonadota</taxon>
        <taxon>Betaproteobacteria</taxon>
        <taxon>Burkholderiales</taxon>
        <taxon>Burkholderiaceae</taxon>
        <taxon>Cupriavidus</taxon>
    </lineage>
</organism>
<proteinExistence type="inferred from homology"/>
<evidence type="ECO:0000256" key="3">
    <source>
        <dbReference type="ARBA" id="ARBA00022679"/>
    </source>
</evidence>
<comment type="similarity">
    <text evidence="2">Belongs to the bacterial sugar transferase family.</text>
</comment>
<evidence type="ECO:0000259" key="8">
    <source>
        <dbReference type="Pfam" id="PF02397"/>
    </source>
</evidence>
<evidence type="ECO:0000256" key="7">
    <source>
        <dbReference type="SAM" id="Phobius"/>
    </source>
</evidence>
<dbReference type="PANTHER" id="PTHR30576">
    <property type="entry name" value="COLANIC BIOSYNTHESIS UDP-GLUCOSE LIPID CARRIER TRANSFERASE"/>
    <property type="match status" value="1"/>
</dbReference>
<reference evidence="9 10" key="1">
    <citation type="submission" date="2021-08" db="EMBL/GenBank/DDBJ databases">
        <authorList>
            <person name="Peeters C."/>
        </authorList>
    </citation>
    <scope>NUCLEOTIDE SEQUENCE [LARGE SCALE GENOMIC DNA]</scope>
    <source>
        <strain evidence="9 10">LMG 32289</strain>
    </source>
</reference>
<evidence type="ECO:0000256" key="4">
    <source>
        <dbReference type="ARBA" id="ARBA00022692"/>
    </source>
</evidence>
<feature type="transmembrane region" description="Helical" evidence="7">
    <location>
        <begin position="38"/>
        <end position="56"/>
    </location>
</feature>
<protein>
    <recommendedName>
        <fullName evidence="8">Bacterial sugar transferase domain-containing protein</fullName>
    </recommendedName>
</protein>
<evidence type="ECO:0000256" key="6">
    <source>
        <dbReference type="ARBA" id="ARBA00023136"/>
    </source>
</evidence>
<evidence type="ECO:0000256" key="5">
    <source>
        <dbReference type="ARBA" id="ARBA00022989"/>
    </source>
</evidence>
<dbReference type="Pfam" id="PF02397">
    <property type="entry name" value="Bac_transf"/>
    <property type="match status" value="1"/>
</dbReference>
<feature type="domain" description="Bacterial sugar transferase" evidence="8">
    <location>
        <begin position="261"/>
        <end position="442"/>
    </location>
</feature>
<comment type="subcellular location">
    <subcellularLocation>
        <location evidence="1">Membrane</location>
        <topology evidence="1">Multi-pass membrane protein</topology>
    </subcellularLocation>
</comment>
<dbReference type="InterPro" id="IPR017475">
    <property type="entry name" value="EPS_sugar_tfrase"/>
</dbReference>
<evidence type="ECO:0000256" key="2">
    <source>
        <dbReference type="ARBA" id="ARBA00006464"/>
    </source>
</evidence>
<name>A0ABN7YA16_9BURK</name>
<dbReference type="PANTHER" id="PTHR30576:SF0">
    <property type="entry name" value="UNDECAPRENYL-PHOSPHATE N-ACETYLGALACTOSAMINYL 1-PHOSPHATE TRANSFERASE-RELATED"/>
    <property type="match status" value="1"/>
</dbReference>
<evidence type="ECO:0000313" key="10">
    <source>
        <dbReference type="Proteomes" id="UP000706525"/>
    </source>
</evidence>
<evidence type="ECO:0000256" key="1">
    <source>
        <dbReference type="ARBA" id="ARBA00004141"/>
    </source>
</evidence>
<accession>A0ABN7YA16</accession>